<protein>
    <submittedName>
        <fullName evidence="2">Uncharacterized protein</fullName>
    </submittedName>
</protein>
<sequence>MVSYSDFDSDNDGEFYSDEDLPIISSKTNKLINPNAMARLGKASDSRTDAPPVKSSSTSDHLSYKKSDFHNQSSSIQTSMPKYIESENMKKPMANLKSLAADPAMASLNVEHASANKREAHPVEEAISIIKNGSMPVKEKEGSLVSGGQFHIMNQAGSNCDHIPVIEKIERAGIPLNKEIPNVVTEGVLAYDEIRKIIQNIRTVPFPKPSSGCERQALGFLCKLIETFQGALAIRYSEIPTTFAQIHNEPMNFKKYIHGMRSLMTSGKDTRSSLKERWEKLPSKFKDFLNLLPWFCLYISPYDKNAVWVLRTKDPAVKNWALKQSTISPFISAFAPREARIPFGRLVELHSHLFCVWNNGRAEGFSQSLLRKEIGSSWRFSGSNAPITFKYSEVSVEAKNIPNREDGAKDFVPEDLLITIPPLRALNRIGPCECSICNERISLDYSKKRISDDGDENIPSKRQSLPTEQIEESLIFERCTFNPMAQVELSNVIFGAKNVGCWSFSSNLYSLTCERLQLCKGTDYFRLKAMNS</sequence>
<dbReference type="VEuPathDB" id="MicrosporidiaDB:DI09_224p10"/>
<gene>
    <name evidence="2" type="ORF">DI09_224p10</name>
</gene>
<name>A0A098VSP9_9MICR</name>
<evidence type="ECO:0000256" key="1">
    <source>
        <dbReference type="SAM" id="MobiDB-lite"/>
    </source>
</evidence>
<dbReference type="AlphaFoldDB" id="A0A098VSP9"/>
<keyword evidence="3" id="KW-1185">Reference proteome</keyword>
<evidence type="ECO:0000313" key="3">
    <source>
        <dbReference type="Proteomes" id="UP000029725"/>
    </source>
</evidence>
<dbReference type="HOGENOM" id="CLU_511987_0_0_1"/>
<accession>A0A098VSP9</accession>
<dbReference type="EMBL" id="JMKJ01000138">
    <property type="protein sequence ID" value="KGG52017.1"/>
    <property type="molecule type" value="Genomic_DNA"/>
</dbReference>
<dbReference type="GeneID" id="25259095"/>
<proteinExistence type="predicted"/>
<comment type="caution">
    <text evidence="2">The sequence shown here is derived from an EMBL/GenBank/DDBJ whole genome shotgun (WGS) entry which is preliminary data.</text>
</comment>
<dbReference type="Proteomes" id="UP000029725">
    <property type="component" value="Unassembled WGS sequence"/>
</dbReference>
<feature type="region of interest" description="Disordered" evidence="1">
    <location>
        <begin position="41"/>
        <end position="78"/>
    </location>
</feature>
<dbReference type="RefSeq" id="XP_013238453.1">
    <property type="nucleotide sequence ID" value="XM_013382999.1"/>
</dbReference>
<organism evidence="2 3">
    <name type="scientific">Mitosporidium daphniae</name>
    <dbReference type="NCBI Taxonomy" id="1485682"/>
    <lineage>
        <taxon>Eukaryota</taxon>
        <taxon>Fungi</taxon>
        <taxon>Fungi incertae sedis</taxon>
        <taxon>Microsporidia</taxon>
        <taxon>Mitosporidium</taxon>
    </lineage>
</organism>
<reference evidence="2 3" key="1">
    <citation type="submission" date="2014-04" db="EMBL/GenBank/DDBJ databases">
        <title>A new species of microsporidia sheds light on the evolution of extreme parasitism.</title>
        <authorList>
            <person name="Haag K.L."/>
            <person name="James T.Y."/>
            <person name="Larsson R."/>
            <person name="Schaer T.M."/>
            <person name="Refardt D."/>
            <person name="Pombert J.-F."/>
            <person name="Ebert D."/>
        </authorList>
    </citation>
    <scope>NUCLEOTIDE SEQUENCE [LARGE SCALE GENOMIC DNA]</scope>
    <source>
        <strain evidence="2 3">UGP3</strain>
        <tissue evidence="2">Spores</tissue>
    </source>
</reference>
<evidence type="ECO:0000313" key="2">
    <source>
        <dbReference type="EMBL" id="KGG52017.1"/>
    </source>
</evidence>